<evidence type="ECO:0008006" key="10">
    <source>
        <dbReference type="Google" id="ProtNLM"/>
    </source>
</evidence>
<feature type="transmembrane region" description="Helical" evidence="7">
    <location>
        <begin position="391"/>
        <end position="409"/>
    </location>
</feature>
<feature type="transmembrane region" description="Helical" evidence="7">
    <location>
        <begin position="225"/>
        <end position="245"/>
    </location>
</feature>
<feature type="transmembrane region" description="Helical" evidence="7">
    <location>
        <begin position="554"/>
        <end position="573"/>
    </location>
</feature>
<dbReference type="Proteomes" id="UP000769157">
    <property type="component" value="Unassembled WGS sequence"/>
</dbReference>
<evidence type="ECO:0000256" key="3">
    <source>
        <dbReference type="ARBA" id="ARBA00022448"/>
    </source>
</evidence>
<dbReference type="PANTHER" id="PTHR23501:SF107">
    <property type="entry name" value="TRANSPORTER, PUTATIVE (AFU_ORTHOLOGUE AFUA_7G04730)-RELATED"/>
    <property type="match status" value="1"/>
</dbReference>
<feature type="transmembrane region" description="Helical" evidence="7">
    <location>
        <begin position="135"/>
        <end position="154"/>
    </location>
</feature>
<dbReference type="GO" id="GO:0022857">
    <property type="term" value="F:transmembrane transporter activity"/>
    <property type="evidence" value="ECO:0007669"/>
    <property type="project" value="InterPro"/>
</dbReference>
<feature type="transmembrane region" description="Helical" evidence="7">
    <location>
        <begin position="278"/>
        <end position="297"/>
    </location>
</feature>
<evidence type="ECO:0000256" key="6">
    <source>
        <dbReference type="ARBA" id="ARBA00023136"/>
    </source>
</evidence>
<dbReference type="SUPFAM" id="SSF103473">
    <property type="entry name" value="MFS general substrate transporter"/>
    <property type="match status" value="1"/>
</dbReference>
<evidence type="ECO:0000256" key="4">
    <source>
        <dbReference type="ARBA" id="ARBA00022692"/>
    </source>
</evidence>
<dbReference type="RefSeq" id="XP_046058590.1">
    <property type="nucleotide sequence ID" value="XM_046207600.1"/>
</dbReference>
<evidence type="ECO:0000256" key="5">
    <source>
        <dbReference type="ARBA" id="ARBA00022989"/>
    </source>
</evidence>
<feature type="transmembrane region" description="Helical" evidence="7">
    <location>
        <begin position="416"/>
        <end position="437"/>
    </location>
</feature>
<comment type="subcellular location">
    <subcellularLocation>
        <location evidence="1">Membrane</location>
        <topology evidence="1">Multi-pass membrane protein</topology>
    </subcellularLocation>
</comment>
<organism evidence="8 9">
    <name type="scientific">Ogataea philodendri</name>
    <dbReference type="NCBI Taxonomy" id="1378263"/>
    <lineage>
        <taxon>Eukaryota</taxon>
        <taxon>Fungi</taxon>
        <taxon>Dikarya</taxon>
        <taxon>Ascomycota</taxon>
        <taxon>Saccharomycotina</taxon>
        <taxon>Pichiomycetes</taxon>
        <taxon>Pichiales</taxon>
        <taxon>Pichiaceae</taxon>
        <taxon>Ogataea</taxon>
    </lineage>
</organism>
<sequence length="588" mass="65147">MSVFQKLRNRRLDDISSAVIAPEEEKVVVSDPEGKEAALDDSISEVSSDAPEGVQAIEGALMVWPKWAVYTTYAWIWVCYFMLALQQTIGTTMMPYAYASFIAAPAVSTANILATIIGGVLKLPIGKMLNIWGRAEGFVVFVGVYLLGLIILAACNNQHAYAAGYVLYWIGYDAIYLILNIFIADTCGLRNRAFAFAFASTPFICTAFTGSLAAESILKTATWRWGFGIFTIVMPFVFLPLAGVFKYYHIKAVKLGVVKPRNSGRTYWQSIQHYFHEFDIVGAFILMAAFVLLLLPFSLQTYGRATYHSAKFIAMIIIGGCLFPVFAAWEKWGAKVHFIKYELFRDPTVIGACILAAVNNISFYCWDLYYYNFVLIVYNLSVRDAGYMLEIFNVGSCFWSPIFGLYVRITKHFKYACLFFALPLQILGCGLLIHFRGEYTSNIGYIIMCQIFIAFAGGMLVIGEEMAVMAASDKEGIPMMLSLVSLFSSVGSSIGYAISAAVYDNTFYDALSKKLSASEASSIYLGGVTAQSSYPVGSTTRDAIIYAWNYSQKYSSVAATAILALSIPSIAVWKNFNVDQKRNKGHVM</sequence>
<evidence type="ECO:0000256" key="1">
    <source>
        <dbReference type="ARBA" id="ARBA00004141"/>
    </source>
</evidence>
<keyword evidence="5 7" id="KW-1133">Transmembrane helix</keyword>
<reference evidence="8" key="2">
    <citation type="submission" date="2021-01" db="EMBL/GenBank/DDBJ databases">
        <authorList>
            <person name="Schikora-Tamarit M.A."/>
        </authorList>
    </citation>
    <scope>NUCLEOTIDE SEQUENCE</scope>
    <source>
        <strain evidence="8">CBS6075</strain>
    </source>
</reference>
<keyword evidence="9" id="KW-1185">Reference proteome</keyword>
<keyword evidence="4 7" id="KW-0812">Transmembrane</keyword>
<feature type="transmembrane region" description="Helical" evidence="7">
    <location>
        <begin position="483"/>
        <end position="503"/>
    </location>
</feature>
<feature type="transmembrane region" description="Helical" evidence="7">
    <location>
        <begin position="309"/>
        <end position="329"/>
    </location>
</feature>
<dbReference type="FunFam" id="1.20.1250.20:FF:000284">
    <property type="entry name" value="Siderophore iron transporter mirB"/>
    <property type="match status" value="1"/>
</dbReference>
<proteinExistence type="inferred from homology"/>
<evidence type="ECO:0000313" key="9">
    <source>
        <dbReference type="Proteomes" id="UP000769157"/>
    </source>
</evidence>
<feature type="transmembrane region" description="Helical" evidence="7">
    <location>
        <begin position="443"/>
        <end position="462"/>
    </location>
</feature>
<dbReference type="AlphaFoldDB" id="A0A9P8NXW7"/>
<name>A0A9P8NXW7_9ASCO</name>
<feature type="transmembrane region" description="Helical" evidence="7">
    <location>
        <begin position="349"/>
        <end position="371"/>
    </location>
</feature>
<dbReference type="InterPro" id="IPR036259">
    <property type="entry name" value="MFS_trans_sf"/>
</dbReference>
<comment type="caution">
    <text evidence="8">The sequence shown here is derived from an EMBL/GenBank/DDBJ whole genome shotgun (WGS) entry which is preliminary data.</text>
</comment>
<reference evidence="8" key="1">
    <citation type="journal article" date="2021" name="Open Biol.">
        <title>Shared evolutionary footprints suggest mitochondrial oxidative damage underlies multiple complex I losses in fungi.</title>
        <authorList>
            <person name="Schikora-Tamarit M.A."/>
            <person name="Marcet-Houben M."/>
            <person name="Nosek J."/>
            <person name="Gabaldon T."/>
        </authorList>
    </citation>
    <scope>NUCLEOTIDE SEQUENCE</scope>
    <source>
        <strain evidence="8">CBS6075</strain>
    </source>
</reference>
<evidence type="ECO:0000256" key="2">
    <source>
        <dbReference type="ARBA" id="ARBA00008335"/>
    </source>
</evidence>
<dbReference type="GeneID" id="70238288"/>
<dbReference type="Gene3D" id="1.20.1250.20">
    <property type="entry name" value="MFS general substrate transporter like domains"/>
    <property type="match status" value="2"/>
</dbReference>
<dbReference type="PANTHER" id="PTHR23501">
    <property type="entry name" value="MAJOR FACILITATOR SUPERFAMILY"/>
    <property type="match status" value="1"/>
</dbReference>
<gene>
    <name evidence="8" type="ORF">OGAPHI_006324</name>
</gene>
<feature type="transmembrane region" description="Helical" evidence="7">
    <location>
        <begin position="160"/>
        <end position="182"/>
    </location>
</feature>
<keyword evidence="6 7" id="KW-0472">Membrane</keyword>
<dbReference type="OrthoDB" id="4078873at2759"/>
<evidence type="ECO:0000256" key="7">
    <source>
        <dbReference type="SAM" id="Phobius"/>
    </source>
</evidence>
<dbReference type="InterPro" id="IPR011701">
    <property type="entry name" value="MFS"/>
</dbReference>
<accession>A0A9P8NXW7</accession>
<feature type="transmembrane region" description="Helical" evidence="7">
    <location>
        <begin position="97"/>
        <end position="123"/>
    </location>
</feature>
<feature type="transmembrane region" description="Helical" evidence="7">
    <location>
        <begin position="194"/>
        <end position="213"/>
    </location>
</feature>
<dbReference type="Pfam" id="PF07690">
    <property type="entry name" value="MFS_1"/>
    <property type="match status" value="1"/>
</dbReference>
<feature type="transmembrane region" description="Helical" evidence="7">
    <location>
        <begin position="67"/>
        <end position="85"/>
    </location>
</feature>
<keyword evidence="3" id="KW-0813">Transport</keyword>
<evidence type="ECO:0000313" key="8">
    <source>
        <dbReference type="EMBL" id="KAH3661477.1"/>
    </source>
</evidence>
<dbReference type="EMBL" id="JAEUBE010000439">
    <property type="protein sequence ID" value="KAH3661477.1"/>
    <property type="molecule type" value="Genomic_DNA"/>
</dbReference>
<dbReference type="GO" id="GO:0005886">
    <property type="term" value="C:plasma membrane"/>
    <property type="evidence" value="ECO:0007669"/>
    <property type="project" value="TreeGrafter"/>
</dbReference>
<comment type="similarity">
    <text evidence="2">Belongs to the major facilitator superfamily.</text>
</comment>
<protein>
    <recommendedName>
        <fullName evidence="10">Siderochrome-iron transporter</fullName>
    </recommendedName>
</protein>